<dbReference type="RefSeq" id="WP_095510908.1">
    <property type="nucleotide sequence ID" value="NZ_MQWD01000001.1"/>
</dbReference>
<evidence type="ECO:0000256" key="2">
    <source>
        <dbReference type="SAM" id="SignalP"/>
    </source>
</evidence>
<keyword evidence="2" id="KW-0732">Signal</keyword>
<proteinExistence type="predicted"/>
<dbReference type="OrthoDB" id="1547161at2"/>
<sequence>MRRLALALLLCALAAPPAHAQLGRLIERAREAVERPAERAPEPPDPPATPALPDGPSEAAPEPPRDCPPGQPLPGADMARLLGEVWLYPLVGQIAVQRAQFVLFPCASGDVQGRIALRDASGALREEWPITDSHPMAKMQVLEYLEVTGRAQMDPLEPGEYALVVEVDGHLAGRLPLTVRAVESGDPFNPATISAFDGPWRTLGYFSVRADETGGVSDRPAEFTFWIDPHDAGGGDAQVRVELVQRGDVVGCVGMGAGDGPQAYPGRFVKRTAQFRKRAGCDDDTPNLPSWGADGWEPGTVVRVVAEADGRVIQTYPVRVDEAGRLAAHPRSALDYEPRADFLTPRTMTGSGGTLSFVDHVFWVEAE</sequence>
<comment type="caution">
    <text evidence="3">The sequence shown here is derived from an EMBL/GenBank/DDBJ whole genome shotgun (WGS) entry which is preliminary data.</text>
</comment>
<feature type="region of interest" description="Disordered" evidence="1">
    <location>
        <begin position="33"/>
        <end position="74"/>
    </location>
</feature>
<accession>A0A271J1A9</accession>
<dbReference type="AlphaFoldDB" id="A0A271J1A9"/>
<reference evidence="3 4" key="1">
    <citation type="submission" date="2016-11" db="EMBL/GenBank/DDBJ databases">
        <title>Study of marine rhodopsin-containing bacteria.</title>
        <authorList>
            <person name="Yoshizawa S."/>
            <person name="Kumagai Y."/>
            <person name="Kogure K."/>
        </authorList>
    </citation>
    <scope>NUCLEOTIDE SEQUENCE [LARGE SCALE GENOMIC DNA]</scope>
    <source>
        <strain evidence="3 4">SAORIC-28</strain>
    </source>
</reference>
<feature type="chain" id="PRO_5012831704" evidence="2">
    <location>
        <begin position="21"/>
        <end position="367"/>
    </location>
</feature>
<evidence type="ECO:0000313" key="3">
    <source>
        <dbReference type="EMBL" id="PAP77243.1"/>
    </source>
</evidence>
<name>A0A271J1A9_9BACT</name>
<dbReference type="EMBL" id="MQWD01000001">
    <property type="protein sequence ID" value="PAP77243.1"/>
    <property type="molecule type" value="Genomic_DNA"/>
</dbReference>
<feature type="signal peptide" evidence="2">
    <location>
        <begin position="1"/>
        <end position="20"/>
    </location>
</feature>
<evidence type="ECO:0000256" key="1">
    <source>
        <dbReference type="SAM" id="MobiDB-lite"/>
    </source>
</evidence>
<gene>
    <name evidence="3" type="ORF">BSZ37_12770</name>
</gene>
<feature type="compositionally biased region" description="Basic and acidic residues" evidence="1">
    <location>
        <begin position="33"/>
        <end position="42"/>
    </location>
</feature>
<organism evidence="3 4">
    <name type="scientific">Rubrivirga marina</name>
    <dbReference type="NCBI Taxonomy" id="1196024"/>
    <lineage>
        <taxon>Bacteria</taxon>
        <taxon>Pseudomonadati</taxon>
        <taxon>Rhodothermota</taxon>
        <taxon>Rhodothermia</taxon>
        <taxon>Rhodothermales</taxon>
        <taxon>Rubricoccaceae</taxon>
        <taxon>Rubrivirga</taxon>
    </lineage>
</organism>
<protein>
    <submittedName>
        <fullName evidence="3">Uncharacterized protein</fullName>
    </submittedName>
</protein>
<dbReference type="Proteomes" id="UP000216339">
    <property type="component" value="Unassembled WGS sequence"/>
</dbReference>
<evidence type="ECO:0000313" key="4">
    <source>
        <dbReference type="Proteomes" id="UP000216339"/>
    </source>
</evidence>
<keyword evidence="4" id="KW-1185">Reference proteome</keyword>